<proteinExistence type="predicted"/>
<protein>
    <submittedName>
        <fullName evidence="1">Uncharacterized protein</fullName>
    </submittedName>
</protein>
<dbReference type="EMBL" id="JAZHXI010000010">
    <property type="protein sequence ID" value="KAL2067090.1"/>
    <property type="molecule type" value="Genomic_DNA"/>
</dbReference>
<keyword evidence="2" id="KW-1185">Reference proteome</keyword>
<evidence type="ECO:0000313" key="1">
    <source>
        <dbReference type="EMBL" id="KAL2067090.1"/>
    </source>
</evidence>
<name>A0ABR4CBD3_9HELO</name>
<sequence length="157" mass="17356">MIIAAANEDGPGDWDWDWIVHQWSSVEWRGLRGEGRVGGRREERGADGALIIDVCSAGVLEWGWFRRVGMGWDGMGWDGMGWDGMGWDGMGRDGTRWDASGCLEDLDRLQVALAGLDPEIPTYTSEARRRETIVDLTYLSVPIAIATLYTFCDGGGN</sequence>
<evidence type="ECO:0000313" key="2">
    <source>
        <dbReference type="Proteomes" id="UP001595075"/>
    </source>
</evidence>
<organism evidence="1 2">
    <name type="scientific">Oculimacula yallundae</name>
    <dbReference type="NCBI Taxonomy" id="86028"/>
    <lineage>
        <taxon>Eukaryota</taxon>
        <taxon>Fungi</taxon>
        <taxon>Dikarya</taxon>
        <taxon>Ascomycota</taxon>
        <taxon>Pezizomycotina</taxon>
        <taxon>Leotiomycetes</taxon>
        <taxon>Helotiales</taxon>
        <taxon>Ploettnerulaceae</taxon>
        <taxon>Oculimacula</taxon>
    </lineage>
</organism>
<reference evidence="1 2" key="1">
    <citation type="journal article" date="2024" name="Commun. Biol.">
        <title>Comparative genomic analysis of thermophilic fungi reveals convergent evolutionary adaptations and gene losses.</title>
        <authorList>
            <person name="Steindorff A.S."/>
            <person name="Aguilar-Pontes M.V."/>
            <person name="Robinson A.J."/>
            <person name="Andreopoulos B."/>
            <person name="LaButti K."/>
            <person name="Kuo A."/>
            <person name="Mondo S."/>
            <person name="Riley R."/>
            <person name="Otillar R."/>
            <person name="Haridas S."/>
            <person name="Lipzen A."/>
            <person name="Grimwood J."/>
            <person name="Schmutz J."/>
            <person name="Clum A."/>
            <person name="Reid I.D."/>
            <person name="Moisan M.C."/>
            <person name="Butler G."/>
            <person name="Nguyen T.T.M."/>
            <person name="Dewar K."/>
            <person name="Conant G."/>
            <person name="Drula E."/>
            <person name="Henrissat B."/>
            <person name="Hansel C."/>
            <person name="Singer S."/>
            <person name="Hutchinson M.I."/>
            <person name="de Vries R.P."/>
            <person name="Natvig D.O."/>
            <person name="Powell A.J."/>
            <person name="Tsang A."/>
            <person name="Grigoriev I.V."/>
        </authorList>
    </citation>
    <scope>NUCLEOTIDE SEQUENCE [LARGE SCALE GENOMIC DNA]</scope>
    <source>
        <strain evidence="1 2">CBS 494.80</strain>
    </source>
</reference>
<accession>A0ABR4CBD3</accession>
<dbReference type="Proteomes" id="UP001595075">
    <property type="component" value="Unassembled WGS sequence"/>
</dbReference>
<comment type="caution">
    <text evidence="1">The sequence shown here is derived from an EMBL/GenBank/DDBJ whole genome shotgun (WGS) entry which is preliminary data.</text>
</comment>
<gene>
    <name evidence="1" type="ORF">VTL71DRAFT_1514</name>
</gene>